<dbReference type="AlphaFoldDB" id="A0A0G0Y2M6"/>
<feature type="transmembrane region" description="Helical" evidence="1">
    <location>
        <begin position="5"/>
        <end position="24"/>
    </location>
</feature>
<feature type="transmembrane region" description="Helical" evidence="1">
    <location>
        <begin position="233"/>
        <end position="256"/>
    </location>
</feature>
<name>A0A0G0Y2M6_9BACT</name>
<comment type="caution">
    <text evidence="2">The sequence shown here is derived from an EMBL/GenBank/DDBJ whole genome shotgun (WGS) entry which is preliminary data.</text>
</comment>
<keyword evidence="1" id="KW-0812">Transmembrane</keyword>
<accession>A0A0G0Y2M6</accession>
<proteinExistence type="predicted"/>
<feature type="transmembrane region" description="Helical" evidence="1">
    <location>
        <begin position="179"/>
        <end position="197"/>
    </location>
</feature>
<dbReference type="STRING" id="1618356.UU93_C0024G0002"/>
<organism evidence="2 3">
    <name type="scientific">Candidatus Amesbacteria bacterium GW2011_GWA2_42_12</name>
    <dbReference type="NCBI Taxonomy" id="1618356"/>
    <lineage>
        <taxon>Bacteria</taxon>
        <taxon>Candidatus Amesiibacteriota</taxon>
    </lineage>
</organism>
<dbReference type="Proteomes" id="UP000034160">
    <property type="component" value="Unassembled WGS sequence"/>
</dbReference>
<evidence type="ECO:0000313" key="3">
    <source>
        <dbReference type="Proteomes" id="UP000034160"/>
    </source>
</evidence>
<feature type="transmembrane region" description="Helical" evidence="1">
    <location>
        <begin position="373"/>
        <end position="394"/>
    </location>
</feature>
<reference evidence="2 3" key="1">
    <citation type="journal article" date="2015" name="Nature">
        <title>rRNA introns, odd ribosomes, and small enigmatic genomes across a large radiation of phyla.</title>
        <authorList>
            <person name="Brown C.T."/>
            <person name="Hug L.A."/>
            <person name="Thomas B.C."/>
            <person name="Sharon I."/>
            <person name="Castelle C.J."/>
            <person name="Singh A."/>
            <person name="Wilkins M.J."/>
            <person name="Williams K.H."/>
            <person name="Banfield J.F."/>
        </authorList>
    </citation>
    <scope>NUCLEOTIDE SEQUENCE [LARGE SCALE GENOMIC DNA]</scope>
</reference>
<feature type="transmembrane region" description="Helical" evidence="1">
    <location>
        <begin position="304"/>
        <end position="321"/>
    </location>
</feature>
<evidence type="ECO:0000313" key="2">
    <source>
        <dbReference type="EMBL" id="KKS31030.1"/>
    </source>
</evidence>
<keyword evidence="1" id="KW-0472">Membrane</keyword>
<feature type="transmembrane region" description="Helical" evidence="1">
    <location>
        <begin position="401"/>
        <end position="420"/>
    </location>
</feature>
<feature type="transmembrane region" description="Helical" evidence="1">
    <location>
        <begin position="90"/>
        <end position="110"/>
    </location>
</feature>
<feature type="transmembrane region" description="Helical" evidence="1">
    <location>
        <begin position="203"/>
        <end position="221"/>
    </location>
</feature>
<dbReference type="EMBL" id="LCCN01000024">
    <property type="protein sequence ID" value="KKS31030.1"/>
    <property type="molecule type" value="Genomic_DNA"/>
</dbReference>
<sequence length="469" mass="53066">MKPILFRFLSIAIATALFIIPFFWLKPGEMDLGGDSGRLYFYDPVAYLRSTMLYGIIPSGVGGAALSYFAIPFVSLLAVLHFFINSPTVLISFVNGVKLSLAFFSFYLIVKELLILSLPSARNKGAADAAAMLAGLVYIFIPSSVGGGWDRALLTHNQIFINPLMFYLFLRYFVTDAMVYFYLALLVTFIFSLNFSIASSPGFFAFFPLSVAFLLILRKSIMKKSIPYKELFFGLIVFVLLQSFQILPHVLSLFSYGSGLNSLVFLDNSSSTLRAGLNYFESVASNIKLSLSLMNLPQGRYDDLLSLLYFVFPITVLLGYMRNKSKTYIYVGFFFLISMFFYTAKITDIGFAFYKALFRIPGFSMFRNFYGQWNYSFIFYYSLIVGFSFYALALTVSRRKIYVLIVAIATPMFFSAWPLVNGSIIRPIHHQSDNVPVAFQMDPSFQQVLRTSIPNQTSALLYLLLHDSI</sequence>
<gene>
    <name evidence="2" type="ORF">UU93_C0024G0002</name>
</gene>
<protein>
    <submittedName>
        <fullName evidence="2">Uncharacterized protein</fullName>
    </submittedName>
</protein>
<feature type="transmembrane region" description="Helical" evidence="1">
    <location>
        <begin position="64"/>
        <end position="84"/>
    </location>
</feature>
<keyword evidence="1" id="KW-1133">Transmembrane helix</keyword>
<feature type="transmembrane region" description="Helical" evidence="1">
    <location>
        <begin position="328"/>
        <end position="353"/>
    </location>
</feature>
<evidence type="ECO:0000256" key="1">
    <source>
        <dbReference type="SAM" id="Phobius"/>
    </source>
</evidence>
<feature type="transmembrane region" description="Helical" evidence="1">
    <location>
        <begin position="130"/>
        <end position="149"/>
    </location>
</feature>